<evidence type="ECO:0000313" key="1">
    <source>
        <dbReference type="EMBL" id="RUR83711.1"/>
    </source>
</evidence>
<comment type="caution">
    <text evidence="1">The sequence shown here is derived from an EMBL/GenBank/DDBJ whole genome shotgun (WGS) entry which is preliminary data.</text>
</comment>
<dbReference type="EMBL" id="RSCJ01000006">
    <property type="protein sequence ID" value="RUR83711.1"/>
    <property type="molecule type" value="Genomic_DNA"/>
</dbReference>
<evidence type="ECO:0000313" key="2">
    <source>
        <dbReference type="Proteomes" id="UP000268857"/>
    </source>
</evidence>
<reference evidence="1 2" key="1">
    <citation type="journal article" date="2019" name="Genome Biol. Evol.">
        <title>Day and night: Metabolic profiles and evolutionary relationships of six axenic non-marine cyanobacteria.</title>
        <authorList>
            <person name="Will S.E."/>
            <person name="Henke P."/>
            <person name="Boedeker C."/>
            <person name="Huang S."/>
            <person name="Brinkmann H."/>
            <person name="Rohde M."/>
            <person name="Jarek M."/>
            <person name="Friedl T."/>
            <person name="Seufert S."/>
            <person name="Schumacher M."/>
            <person name="Overmann J."/>
            <person name="Neumann-Schaal M."/>
            <person name="Petersen J."/>
        </authorList>
    </citation>
    <scope>NUCLEOTIDE SEQUENCE [LARGE SCALE GENOMIC DNA]</scope>
    <source>
        <strain evidence="1 2">PCC 6912</strain>
    </source>
</reference>
<protein>
    <submittedName>
        <fullName evidence="1">Uncharacterized protein</fullName>
    </submittedName>
</protein>
<keyword evidence="2" id="KW-1185">Reference proteome</keyword>
<organism evidence="1 2">
    <name type="scientific">Chlorogloeopsis fritschii PCC 6912</name>
    <dbReference type="NCBI Taxonomy" id="211165"/>
    <lineage>
        <taxon>Bacteria</taxon>
        <taxon>Bacillati</taxon>
        <taxon>Cyanobacteriota</taxon>
        <taxon>Cyanophyceae</taxon>
        <taxon>Nostocales</taxon>
        <taxon>Chlorogloeopsidaceae</taxon>
        <taxon>Chlorogloeopsis</taxon>
    </lineage>
</organism>
<name>A0A433NLA4_CHLFR</name>
<accession>A0A433NLA4</accession>
<proteinExistence type="predicted"/>
<gene>
    <name evidence="1" type="ORF">PCC6912_19540</name>
</gene>
<dbReference type="Proteomes" id="UP000268857">
    <property type="component" value="Unassembled WGS sequence"/>
</dbReference>
<sequence>MTGSDDGKTLSSDGSVFSCTVGEDATDGDGKNQFVKLTTLVAAKSKPVFRFFIKFFDYGVYCTRE</sequence>
<dbReference type="AlphaFoldDB" id="A0A433NLA4"/>